<gene>
    <name evidence="1" type="ORF">S01H4_07365</name>
</gene>
<reference evidence="1" key="1">
    <citation type="journal article" date="2014" name="Front. Microbiol.">
        <title>High frequency of phylogenetically diverse reductive dehalogenase-homologous genes in deep subseafloor sedimentary metagenomes.</title>
        <authorList>
            <person name="Kawai M."/>
            <person name="Futagami T."/>
            <person name="Toyoda A."/>
            <person name="Takaki Y."/>
            <person name="Nishi S."/>
            <person name="Hori S."/>
            <person name="Arai W."/>
            <person name="Tsubouchi T."/>
            <person name="Morono Y."/>
            <person name="Uchiyama I."/>
            <person name="Ito T."/>
            <person name="Fujiyama A."/>
            <person name="Inagaki F."/>
            <person name="Takami H."/>
        </authorList>
    </citation>
    <scope>NUCLEOTIDE SEQUENCE</scope>
    <source>
        <strain evidence="1">Expedition CK06-06</strain>
    </source>
</reference>
<dbReference type="AlphaFoldDB" id="X0ZL87"/>
<sequence length="30" mass="3575">DLVFLFRVSIRQLLSMCFQQYKIEIKAAIT</sequence>
<protein>
    <submittedName>
        <fullName evidence="1">Uncharacterized protein</fullName>
    </submittedName>
</protein>
<name>X0ZL87_9ZZZZ</name>
<evidence type="ECO:0000313" key="1">
    <source>
        <dbReference type="EMBL" id="GAG61123.1"/>
    </source>
</evidence>
<comment type="caution">
    <text evidence="1">The sequence shown here is derived from an EMBL/GenBank/DDBJ whole genome shotgun (WGS) entry which is preliminary data.</text>
</comment>
<accession>X0ZL87</accession>
<proteinExistence type="predicted"/>
<dbReference type="EMBL" id="BART01002403">
    <property type="protein sequence ID" value="GAG61123.1"/>
    <property type="molecule type" value="Genomic_DNA"/>
</dbReference>
<feature type="non-terminal residue" evidence="1">
    <location>
        <position position="1"/>
    </location>
</feature>
<organism evidence="1">
    <name type="scientific">marine sediment metagenome</name>
    <dbReference type="NCBI Taxonomy" id="412755"/>
    <lineage>
        <taxon>unclassified sequences</taxon>
        <taxon>metagenomes</taxon>
        <taxon>ecological metagenomes</taxon>
    </lineage>
</organism>